<protein>
    <submittedName>
        <fullName evidence="1">Uncharacterized protein</fullName>
    </submittedName>
</protein>
<proteinExistence type="predicted"/>
<accession>A0ACC2F0H1</accession>
<dbReference type="Proteomes" id="UP001157502">
    <property type="component" value="Chromosome 37"/>
</dbReference>
<organism evidence="1 2">
    <name type="scientific">Dallia pectoralis</name>
    <name type="common">Alaska blackfish</name>
    <dbReference type="NCBI Taxonomy" id="75939"/>
    <lineage>
        <taxon>Eukaryota</taxon>
        <taxon>Metazoa</taxon>
        <taxon>Chordata</taxon>
        <taxon>Craniata</taxon>
        <taxon>Vertebrata</taxon>
        <taxon>Euteleostomi</taxon>
        <taxon>Actinopterygii</taxon>
        <taxon>Neopterygii</taxon>
        <taxon>Teleostei</taxon>
        <taxon>Protacanthopterygii</taxon>
        <taxon>Esociformes</taxon>
        <taxon>Umbridae</taxon>
        <taxon>Dallia</taxon>
    </lineage>
</organism>
<sequence>MAKGDSDFDWQEKHPDTVQSQPEKKPDNKDSSGKRDSGENGCKKCCMSTKNCLMSPECGRCLNIASVVSMCGMCIRMWTCELAAKYCHLCSHQGSRVKSKRFSGSP</sequence>
<name>A0ACC2F0H1_DALPE</name>
<reference evidence="1" key="1">
    <citation type="submission" date="2021-05" db="EMBL/GenBank/DDBJ databases">
        <authorList>
            <person name="Pan Q."/>
            <person name="Jouanno E."/>
            <person name="Zahm M."/>
            <person name="Klopp C."/>
            <person name="Cabau C."/>
            <person name="Louis A."/>
            <person name="Berthelot C."/>
            <person name="Parey E."/>
            <person name="Roest Crollius H."/>
            <person name="Montfort J."/>
            <person name="Robinson-Rechavi M."/>
            <person name="Bouchez O."/>
            <person name="Lampietro C."/>
            <person name="Lopez Roques C."/>
            <person name="Donnadieu C."/>
            <person name="Postlethwait J."/>
            <person name="Bobe J."/>
            <person name="Dillon D."/>
            <person name="Chandos A."/>
            <person name="von Hippel F."/>
            <person name="Guiguen Y."/>
        </authorList>
    </citation>
    <scope>NUCLEOTIDE SEQUENCE</scope>
    <source>
        <strain evidence="1">YG-Jan2019</strain>
    </source>
</reference>
<dbReference type="EMBL" id="CM055764">
    <property type="protein sequence ID" value="KAJ7984817.1"/>
    <property type="molecule type" value="Genomic_DNA"/>
</dbReference>
<comment type="caution">
    <text evidence="1">The sequence shown here is derived from an EMBL/GenBank/DDBJ whole genome shotgun (WGS) entry which is preliminary data.</text>
</comment>
<evidence type="ECO:0000313" key="1">
    <source>
        <dbReference type="EMBL" id="KAJ7984817.1"/>
    </source>
</evidence>
<gene>
    <name evidence="1" type="ORF">DPEC_G00358700</name>
</gene>
<evidence type="ECO:0000313" key="2">
    <source>
        <dbReference type="Proteomes" id="UP001157502"/>
    </source>
</evidence>
<keyword evidence="2" id="KW-1185">Reference proteome</keyword>